<name>A0A1G6HMT5_9FIRM</name>
<dbReference type="InterPro" id="IPR036514">
    <property type="entry name" value="SGNH_hydro_sf"/>
</dbReference>
<dbReference type="Proteomes" id="UP000198943">
    <property type="component" value="Unassembled WGS sequence"/>
</dbReference>
<evidence type="ECO:0000313" key="2">
    <source>
        <dbReference type="Proteomes" id="UP000198943"/>
    </source>
</evidence>
<evidence type="ECO:0000313" key="1">
    <source>
        <dbReference type="EMBL" id="SDB95560.1"/>
    </source>
</evidence>
<dbReference type="SUPFAM" id="SSF52266">
    <property type="entry name" value="SGNH hydrolase"/>
    <property type="match status" value="1"/>
</dbReference>
<organism evidence="1 2">
    <name type="scientific">Succiniclasticum ruminis</name>
    <dbReference type="NCBI Taxonomy" id="40841"/>
    <lineage>
        <taxon>Bacteria</taxon>
        <taxon>Bacillati</taxon>
        <taxon>Bacillota</taxon>
        <taxon>Negativicutes</taxon>
        <taxon>Acidaminococcales</taxon>
        <taxon>Acidaminococcaceae</taxon>
        <taxon>Succiniclasticum</taxon>
    </lineage>
</organism>
<dbReference type="RefSeq" id="WP_093728893.1">
    <property type="nucleotide sequence ID" value="NZ_FMYW01000001.1"/>
</dbReference>
<protein>
    <submittedName>
        <fullName evidence="1">Alpha-galactosidase</fullName>
    </submittedName>
</protein>
<dbReference type="EMBL" id="FMYW01000001">
    <property type="protein sequence ID" value="SDB95560.1"/>
    <property type="molecule type" value="Genomic_DNA"/>
</dbReference>
<gene>
    <name evidence="1" type="ORF">SAMN04487864_101104</name>
</gene>
<keyword evidence="2" id="KW-1185">Reference proteome</keyword>
<dbReference type="CDD" id="cd00229">
    <property type="entry name" value="SGNH_hydrolase"/>
    <property type="match status" value="1"/>
</dbReference>
<dbReference type="Gene3D" id="3.40.50.1110">
    <property type="entry name" value="SGNH hydrolase"/>
    <property type="match status" value="1"/>
</dbReference>
<sequence>MKKIYLLIISLGLIMLYGGGIVRAEKPQNEKIGNFSNKMVVSRETGHEKINKNVKWVLNDYNYLAIGNSITKHGLCSYWWSNHGMAASRKDNDYYHLLKSFLRDHYGKVHSEICSFAVWEMQSYDREETYELLENYLSENLNLITLQLGENVHDLSTFEKDFDILIKHIKKRAPKAKLLVIGDFWTKENRDILKQKVAENNNVQFVSLEGIRDNKFYYCKKGSIVYDENEKQHTIEHDGVAKHPGDKGMRAIANRIIAVLSKR</sequence>
<dbReference type="AlphaFoldDB" id="A0A1G6HMT5"/>
<proteinExistence type="predicted"/>
<dbReference type="OrthoDB" id="9795554at2"/>
<reference evidence="2" key="1">
    <citation type="submission" date="2016-10" db="EMBL/GenBank/DDBJ databases">
        <authorList>
            <person name="Varghese N."/>
            <person name="Submissions S."/>
        </authorList>
    </citation>
    <scope>NUCLEOTIDE SEQUENCE [LARGE SCALE GENOMIC DNA]</scope>
    <source>
        <strain evidence="2">DSM 11005</strain>
    </source>
</reference>
<accession>A0A1G6HMT5</accession>